<name>A0A5C5G1R2_9BASI</name>
<protein>
    <recommendedName>
        <fullName evidence="3">Glycosyltransferase 2-like domain-containing protein</fullName>
    </recommendedName>
</protein>
<feature type="transmembrane region" description="Helical" evidence="2">
    <location>
        <begin position="34"/>
        <end position="54"/>
    </location>
</feature>
<dbReference type="Proteomes" id="UP000311382">
    <property type="component" value="Unassembled WGS sequence"/>
</dbReference>
<evidence type="ECO:0000256" key="1">
    <source>
        <dbReference type="SAM" id="MobiDB-lite"/>
    </source>
</evidence>
<dbReference type="AlphaFoldDB" id="A0A5C5G1R2"/>
<dbReference type="PANTHER" id="PTHR43685:SF2">
    <property type="entry name" value="GLYCOSYLTRANSFERASE 2-LIKE DOMAIN-CONTAINING PROTEIN"/>
    <property type="match status" value="1"/>
</dbReference>
<dbReference type="PANTHER" id="PTHR43685">
    <property type="entry name" value="GLYCOSYLTRANSFERASE"/>
    <property type="match status" value="1"/>
</dbReference>
<feature type="domain" description="Glycosyltransferase 2-like" evidence="3">
    <location>
        <begin position="170"/>
        <end position="307"/>
    </location>
</feature>
<dbReference type="CDD" id="cd00761">
    <property type="entry name" value="Glyco_tranf_GTA_type"/>
    <property type="match status" value="1"/>
</dbReference>
<dbReference type="Gene3D" id="3.90.550.10">
    <property type="entry name" value="Spore Coat Polysaccharide Biosynthesis Protein SpsA, Chain A"/>
    <property type="match status" value="1"/>
</dbReference>
<dbReference type="Pfam" id="PF00535">
    <property type="entry name" value="Glycos_transf_2"/>
    <property type="match status" value="1"/>
</dbReference>
<comment type="caution">
    <text evidence="4">The sequence shown here is derived from an EMBL/GenBank/DDBJ whole genome shotgun (WGS) entry which is preliminary data.</text>
</comment>
<organism evidence="4 5">
    <name type="scientific">Rhodotorula diobovata</name>
    <dbReference type="NCBI Taxonomy" id="5288"/>
    <lineage>
        <taxon>Eukaryota</taxon>
        <taxon>Fungi</taxon>
        <taxon>Dikarya</taxon>
        <taxon>Basidiomycota</taxon>
        <taxon>Pucciniomycotina</taxon>
        <taxon>Microbotryomycetes</taxon>
        <taxon>Sporidiobolales</taxon>
        <taxon>Sporidiobolaceae</taxon>
        <taxon>Rhodotorula</taxon>
    </lineage>
</organism>
<dbReference type="STRING" id="5288.A0A5C5G1R2"/>
<evidence type="ECO:0000313" key="4">
    <source>
        <dbReference type="EMBL" id="TNY22312.1"/>
    </source>
</evidence>
<dbReference type="InterPro" id="IPR001173">
    <property type="entry name" value="Glyco_trans_2-like"/>
</dbReference>
<dbReference type="SUPFAM" id="SSF53448">
    <property type="entry name" value="Nucleotide-diphospho-sugar transferases"/>
    <property type="match status" value="1"/>
</dbReference>
<dbReference type="Gene3D" id="3.40.50.2000">
    <property type="entry name" value="Glycogen Phosphorylase B"/>
    <property type="match status" value="1"/>
</dbReference>
<keyword evidence="2" id="KW-0472">Membrane</keyword>
<reference evidence="4 5" key="1">
    <citation type="submission" date="2019-03" db="EMBL/GenBank/DDBJ databases">
        <title>Rhodosporidium diobovatum UCD-FST 08-225 genome sequencing, assembly, and annotation.</title>
        <authorList>
            <person name="Fakankun I.U."/>
            <person name="Fristensky B."/>
            <person name="Levin D.B."/>
        </authorList>
    </citation>
    <scope>NUCLEOTIDE SEQUENCE [LARGE SCALE GENOMIC DNA]</scope>
    <source>
        <strain evidence="4 5">UCD-FST 08-225</strain>
    </source>
</reference>
<evidence type="ECO:0000313" key="5">
    <source>
        <dbReference type="Proteomes" id="UP000311382"/>
    </source>
</evidence>
<keyword evidence="2" id="KW-1133">Transmembrane helix</keyword>
<dbReference type="OrthoDB" id="3784at2759"/>
<dbReference type="EMBL" id="SOZI01000027">
    <property type="protein sequence ID" value="TNY22312.1"/>
    <property type="molecule type" value="Genomic_DNA"/>
</dbReference>
<feature type="region of interest" description="Disordered" evidence="1">
    <location>
        <begin position="1"/>
        <end position="26"/>
    </location>
</feature>
<dbReference type="InterPro" id="IPR029044">
    <property type="entry name" value="Nucleotide-diphossugar_trans"/>
</dbReference>
<evidence type="ECO:0000259" key="3">
    <source>
        <dbReference type="Pfam" id="PF00535"/>
    </source>
</evidence>
<evidence type="ECO:0000256" key="2">
    <source>
        <dbReference type="SAM" id="Phobius"/>
    </source>
</evidence>
<keyword evidence="2" id="KW-0812">Transmembrane</keyword>
<sequence length="1021" mass="109181">MHGYSLVRGSGGPGEGSASPVPLPRQRGSRRRKAVVALVALIVVVQAAFAWYAWGFDAAESGAQTRSGAREEARRLWEQLALAAKHRLDAGKAAWLGDGSGLIGGATGSPSVGARFELPTTPLPVHHEHARIHFNNHPLSSHRPSAHQFLLDPSAASSGRLTQAPPVVAIVTATHNPRAVLLETAASLFGQSLQSFVWLVVDDHSSDRGARRRLREVARDPRVVLLRNEGQRGLSASRNVALRWILDKEARRRDGRRPRYVTNLDDDDLFELTALEKLVWMLESNPEWDLGGFQFVKFGASNETVKMGIHSGAFNFFGGNYVPGPTLVTTRAVEASGCLNDGDGFAAGGEDWDFFMCLAEHGYWGGTLPEPLFWYRVNPSSFRSSRWGDMLTSGGLADIKTTLHAKHPALELPSAFPDIPARASSPVELVVWDAPYDALLAPHDQSVLFLVRALGDDHAGRATLHQVRLFAERGYRVTVVATHYDDPAGLALRPFILQYTHDVHVLSDFLRATEFPRFIKHLVDSRGIRRVVLGGSALAYDLVPALGAKLPHVTFADYLADGALLASSLRQRPYLSLTLAASSYLRDLALEQQPTLDPASVVLCRPGDDLAALAPLSSLERAAVKHTLLRVGADVVVVLVDPLSSPAASSAAQLVAASLRQLGNYTAADAVFLLPETNGTASAVDKKADALVPDRRSSEEAGLPLFRFPPANATEAFASADVFLTLTSFDGYSSTVGRAMALSLPVVAPDAGAAPEQLGGEGGDDPALDDAGGILVSLSSSERGIIEAKAAALHALVRQPELRARLGAAARRKVETGGDWRVTLRDLVGQVELSRAGRGGLGGGPGEAESAREALEEALREQPEELDFALVQASLKFPPRTGVGKDLQNHCGEKDAHLGRWIDNVVAAEACPDAVGDKRVLDVHALQRDAAIVWQCGSRCVFDLSTSAFAGWFWTGKCWAVLDEPKKECEGAWKRRVGMLPNASSSDSSSVAASPAPAVPSGLTMDVSTVLASPHAHAGVT</sequence>
<gene>
    <name evidence="4" type="ORF">DMC30DRAFT_445370</name>
</gene>
<proteinExistence type="predicted"/>
<dbReference type="InterPro" id="IPR050834">
    <property type="entry name" value="Glycosyltransf_2"/>
</dbReference>
<accession>A0A5C5G1R2</accession>
<dbReference type="SUPFAM" id="SSF53756">
    <property type="entry name" value="UDP-Glycosyltransferase/glycogen phosphorylase"/>
    <property type="match status" value="1"/>
</dbReference>
<keyword evidence="5" id="KW-1185">Reference proteome</keyword>